<keyword evidence="8" id="KW-0393">Immunoglobulin domain</keyword>
<keyword evidence="11" id="KW-1185">Reference proteome</keyword>
<dbReference type="PANTHER" id="PTHR12231:SF253">
    <property type="entry name" value="DPR-INTERACTING PROTEIN ETA, ISOFORM B-RELATED"/>
    <property type="match status" value="1"/>
</dbReference>
<accession>A0A087TJI0</accession>
<dbReference type="SUPFAM" id="SSF48726">
    <property type="entry name" value="Immunoglobulin"/>
    <property type="match status" value="2"/>
</dbReference>
<protein>
    <submittedName>
        <fullName evidence="10">Lachesin</fullName>
    </submittedName>
</protein>
<keyword evidence="4" id="KW-0677">Repeat</keyword>
<dbReference type="Gene3D" id="2.60.40.10">
    <property type="entry name" value="Immunoglobulins"/>
    <property type="match status" value="2"/>
</dbReference>
<dbReference type="STRING" id="407821.A0A087TJI0"/>
<gene>
    <name evidence="10" type="ORF">X975_10926</name>
</gene>
<dbReference type="SMART" id="SM00409">
    <property type="entry name" value="IG"/>
    <property type="match status" value="2"/>
</dbReference>
<dbReference type="PROSITE" id="PS50835">
    <property type="entry name" value="IG_LIKE"/>
    <property type="match status" value="2"/>
</dbReference>
<dbReference type="InterPro" id="IPR007110">
    <property type="entry name" value="Ig-like_dom"/>
</dbReference>
<evidence type="ECO:0000256" key="2">
    <source>
        <dbReference type="ARBA" id="ARBA00022475"/>
    </source>
</evidence>
<evidence type="ECO:0000259" key="9">
    <source>
        <dbReference type="PROSITE" id="PS50835"/>
    </source>
</evidence>
<evidence type="ECO:0000256" key="4">
    <source>
        <dbReference type="ARBA" id="ARBA00022737"/>
    </source>
</evidence>
<dbReference type="InterPro" id="IPR036179">
    <property type="entry name" value="Ig-like_dom_sf"/>
</dbReference>
<dbReference type="FunFam" id="2.60.40.10:FF:000328">
    <property type="entry name" value="CLUMA_CG000981, isoform A"/>
    <property type="match status" value="1"/>
</dbReference>
<dbReference type="GO" id="GO:0043005">
    <property type="term" value="C:neuron projection"/>
    <property type="evidence" value="ECO:0007669"/>
    <property type="project" value="TreeGrafter"/>
</dbReference>
<evidence type="ECO:0000256" key="7">
    <source>
        <dbReference type="ARBA" id="ARBA00023180"/>
    </source>
</evidence>
<dbReference type="AlphaFoldDB" id="A0A087TJI0"/>
<evidence type="ECO:0000313" key="11">
    <source>
        <dbReference type="Proteomes" id="UP000054359"/>
    </source>
</evidence>
<evidence type="ECO:0000256" key="8">
    <source>
        <dbReference type="ARBA" id="ARBA00023319"/>
    </source>
</evidence>
<keyword evidence="5" id="KW-0472">Membrane</keyword>
<dbReference type="PANTHER" id="PTHR12231">
    <property type="entry name" value="CTX-RELATED TYPE I TRANSMEMBRANE PROTEIN"/>
    <property type="match status" value="1"/>
</dbReference>
<proteinExistence type="predicted"/>
<dbReference type="GO" id="GO:0005886">
    <property type="term" value="C:plasma membrane"/>
    <property type="evidence" value="ECO:0007669"/>
    <property type="project" value="UniProtKB-SubCell"/>
</dbReference>
<name>A0A087TJI0_STEMI</name>
<evidence type="ECO:0000256" key="5">
    <source>
        <dbReference type="ARBA" id="ARBA00023136"/>
    </source>
</evidence>
<feature type="non-terminal residue" evidence="10">
    <location>
        <position position="313"/>
    </location>
</feature>
<dbReference type="InterPro" id="IPR051170">
    <property type="entry name" value="Neural/epithelial_adhesion"/>
</dbReference>
<keyword evidence="7" id="KW-0325">Glycoprotein</keyword>
<evidence type="ECO:0000256" key="3">
    <source>
        <dbReference type="ARBA" id="ARBA00022729"/>
    </source>
</evidence>
<dbReference type="EMBL" id="KK115496">
    <property type="protein sequence ID" value="KFM65269.1"/>
    <property type="molecule type" value="Genomic_DNA"/>
</dbReference>
<dbReference type="OMA" id="NYLCIAD"/>
<dbReference type="Proteomes" id="UP000054359">
    <property type="component" value="Unassembled WGS sequence"/>
</dbReference>
<comment type="subcellular location">
    <subcellularLocation>
        <location evidence="1">Cell membrane</location>
    </subcellularLocation>
</comment>
<evidence type="ECO:0000313" key="10">
    <source>
        <dbReference type="EMBL" id="KFM65269.1"/>
    </source>
</evidence>
<evidence type="ECO:0000256" key="6">
    <source>
        <dbReference type="ARBA" id="ARBA00023157"/>
    </source>
</evidence>
<dbReference type="SMART" id="SM00408">
    <property type="entry name" value="IGc2"/>
    <property type="match status" value="2"/>
</dbReference>
<keyword evidence="3" id="KW-0732">Signal</keyword>
<dbReference type="Pfam" id="PF13927">
    <property type="entry name" value="Ig_3"/>
    <property type="match status" value="2"/>
</dbReference>
<dbReference type="InterPro" id="IPR003599">
    <property type="entry name" value="Ig_sub"/>
</dbReference>
<keyword evidence="6" id="KW-1015">Disulfide bond</keyword>
<organism evidence="10 11">
    <name type="scientific">Stegodyphus mimosarum</name>
    <name type="common">African social velvet spider</name>
    <dbReference type="NCBI Taxonomy" id="407821"/>
    <lineage>
        <taxon>Eukaryota</taxon>
        <taxon>Metazoa</taxon>
        <taxon>Ecdysozoa</taxon>
        <taxon>Arthropoda</taxon>
        <taxon>Chelicerata</taxon>
        <taxon>Arachnida</taxon>
        <taxon>Araneae</taxon>
        <taxon>Araneomorphae</taxon>
        <taxon>Entelegynae</taxon>
        <taxon>Eresoidea</taxon>
        <taxon>Eresidae</taxon>
        <taxon>Stegodyphus</taxon>
    </lineage>
</organism>
<keyword evidence="2" id="KW-1003">Cell membrane</keyword>
<feature type="domain" description="Ig-like" evidence="9">
    <location>
        <begin position="22"/>
        <end position="106"/>
    </location>
</feature>
<dbReference type="InterPro" id="IPR013783">
    <property type="entry name" value="Ig-like_fold"/>
</dbReference>
<reference evidence="10 11" key="1">
    <citation type="submission" date="2013-11" db="EMBL/GenBank/DDBJ databases">
        <title>Genome sequencing of Stegodyphus mimosarum.</title>
        <authorList>
            <person name="Bechsgaard J."/>
        </authorList>
    </citation>
    <scope>NUCLEOTIDE SEQUENCE [LARGE SCALE GENOMIC DNA]</scope>
</reference>
<dbReference type="InterPro" id="IPR003598">
    <property type="entry name" value="Ig_sub2"/>
</dbReference>
<feature type="domain" description="Ig-like" evidence="9">
    <location>
        <begin position="117"/>
        <end position="212"/>
    </location>
</feature>
<sequence>MCQLNTAPMISQTRHLEVVVPPSINEKQTSSDQNVREGADVNLRCNASGSPKPTIKWRREDDKDIILGSKRVPSIEGEFLKLKRTSRLSMGAYLCIASNGVLPSVSKRIMLNVLFAPMILIPSQLIGASTGEDVTLVCNLESYPRSVTYWVIARDIVIITNNKYKVMYEPSDLPASYKTKMKLLIRDLRPQDFGSYTCVAKNSLGETEGTIKLYEKPRLGIADSTEYHYTETKVKENEITSEEIRPVADNIKLERKEPRQETERQQMKANIQHTAITKIDELSPSTSATFEKSLFIIAAYSAYLLHHHFVRYV</sequence>
<dbReference type="OrthoDB" id="10012075at2759"/>
<evidence type="ECO:0000256" key="1">
    <source>
        <dbReference type="ARBA" id="ARBA00004236"/>
    </source>
</evidence>